<dbReference type="InterPro" id="IPR029058">
    <property type="entry name" value="AB_hydrolase_fold"/>
</dbReference>
<dbReference type="Proteomes" id="UP000249135">
    <property type="component" value="Unassembled WGS sequence"/>
</dbReference>
<proteinExistence type="predicted"/>
<accession>A0A2W5QFZ0</accession>
<evidence type="ECO:0000313" key="3">
    <source>
        <dbReference type="Proteomes" id="UP000249135"/>
    </source>
</evidence>
<dbReference type="AlphaFoldDB" id="A0A2W5QFZ0"/>
<feature type="domain" description="Serine aminopeptidase S33" evidence="1">
    <location>
        <begin position="30"/>
        <end position="116"/>
    </location>
</feature>
<comment type="caution">
    <text evidence="2">The sequence shown here is derived from an EMBL/GenBank/DDBJ whole genome shotgun (WGS) entry which is preliminary data.</text>
</comment>
<dbReference type="Pfam" id="PF12146">
    <property type="entry name" value="Hydrolase_4"/>
    <property type="match status" value="1"/>
</dbReference>
<evidence type="ECO:0000313" key="2">
    <source>
        <dbReference type="EMBL" id="PZQ75399.1"/>
    </source>
</evidence>
<protein>
    <submittedName>
        <fullName evidence="2">Alpha/beta hydrolase</fullName>
    </submittedName>
</protein>
<dbReference type="GO" id="GO:0016787">
    <property type="term" value="F:hydrolase activity"/>
    <property type="evidence" value="ECO:0007669"/>
    <property type="project" value="UniProtKB-KW"/>
</dbReference>
<dbReference type="SUPFAM" id="SSF53474">
    <property type="entry name" value="alpha/beta-Hydrolases"/>
    <property type="match status" value="1"/>
</dbReference>
<organism evidence="2 3">
    <name type="scientific">Variovorax paradoxus</name>
    <dbReference type="NCBI Taxonomy" id="34073"/>
    <lineage>
        <taxon>Bacteria</taxon>
        <taxon>Pseudomonadati</taxon>
        <taxon>Pseudomonadota</taxon>
        <taxon>Betaproteobacteria</taxon>
        <taxon>Burkholderiales</taxon>
        <taxon>Comamonadaceae</taxon>
        <taxon>Variovorax</taxon>
    </lineage>
</organism>
<sequence>MNVQRLPFHVDAAGVRLHGSRWATQADQAPNVPAQGWPGAGFDFVGHGETGGALEGSSLDHRIAQARAVAEALPLEAPRVLIASSMGGQIACRSIVSLRPRALVLFCPAAYAAAAESQPFGPAFQRTLRATTDFEASPAFAALDRFDGRLLLVLGSEDAVIPPAVSAAYRRRACAAERVEVIVLEGAGHLLHRWLAERPLDAARVQARVLATLDGLP</sequence>
<dbReference type="InterPro" id="IPR022742">
    <property type="entry name" value="Hydrolase_4"/>
</dbReference>
<evidence type="ECO:0000259" key="1">
    <source>
        <dbReference type="Pfam" id="PF12146"/>
    </source>
</evidence>
<gene>
    <name evidence="2" type="ORF">DI563_09730</name>
</gene>
<keyword evidence="2" id="KW-0378">Hydrolase</keyword>
<name>A0A2W5QFZ0_VARPD</name>
<reference evidence="2 3" key="1">
    <citation type="submission" date="2017-08" db="EMBL/GenBank/DDBJ databases">
        <title>Infants hospitalized years apart are colonized by the same room-sourced microbial strains.</title>
        <authorList>
            <person name="Brooks B."/>
            <person name="Olm M.R."/>
            <person name="Firek B.A."/>
            <person name="Baker R."/>
            <person name="Thomas B.C."/>
            <person name="Morowitz M.J."/>
            <person name="Banfield J.F."/>
        </authorList>
    </citation>
    <scope>NUCLEOTIDE SEQUENCE [LARGE SCALE GENOMIC DNA]</scope>
    <source>
        <strain evidence="2">S2_005_003_R2_41</strain>
    </source>
</reference>
<dbReference type="EMBL" id="QFPP01000089">
    <property type="protein sequence ID" value="PZQ75399.1"/>
    <property type="molecule type" value="Genomic_DNA"/>
</dbReference>
<dbReference type="Gene3D" id="3.40.50.1820">
    <property type="entry name" value="alpha/beta hydrolase"/>
    <property type="match status" value="1"/>
</dbReference>